<feature type="transmembrane region" description="Helical" evidence="2">
    <location>
        <begin position="516"/>
        <end position="536"/>
    </location>
</feature>
<keyword evidence="2" id="KW-1133">Transmembrane helix</keyword>
<proteinExistence type="predicted"/>
<reference evidence="3" key="1">
    <citation type="journal article" date="2014" name="Int. J. Syst. Evol. Microbiol.">
        <title>Complete genome sequence of Corynebacterium casei LMG S-19264T (=DSM 44701T), isolated from a smear-ripened cheese.</title>
        <authorList>
            <consortium name="US DOE Joint Genome Institute (JGI-PGF)"/>
            <person name="Walter F."/>
            <person name="Albersmeier A."/>
            <person name="Kalinowski J."/>
            <person name="Ruckert C."/>
        </authorList>
    </citation>
    <scope>NUCLEOTIDE SEQUENCE</scope>
    <source>
        <strain evidence="3">JCM 3091</strain>
    </source>
</reference>
<feature type="transmembrane region" description="Helical" evidence="2">
    <location>
        <begin position="481"/>
        <end position="504"/>
    </location>
</feature>
<keyword evidence="4" id="KW-1185">Reference proteome</keyword>
<keyword evidence="2" id="KW-0812">Transmembrane</keyword>
<dbReference type="Proteomes" id="UP000662200">
    <property type="component" value="Unassembled WGS sequence"/>
</dbReference>
<feature type="transmembrane region" description="Helical" evidence="2">
    <location>
        <begin position="270"/>
        <end position="289"/>
    </location>
</feature>
<gene>
    <name evidence="3" type="ORF">GCM10010124_37200</name>
</gene>
<dbReference type="RefSeq" id="WP_189115644.1">
    <property type="nucleotide sequence ID" value="NZ_BMQC01000019.1"/>
</dbReference>
<name>A0A8J3FLC8_9ACTN</name>
<feature type="transmembrane region" description="Helical" evidence="2">
    <location>
        <begin position="64"/>
        <end position="85"/>
    </location>
</feature>
<feature type="compositionally biased region" description="Low complexity" evidence="1">
    <location>
        <begin position="1"/>
        <end position="16"/>
    </location>
</feature>
<evidence type="ECO:0000313" key="4">
    <source>
        <dbReference type="Proteomes" id="UP000662200"/>
    </source>
</evidence>
<feature type="transmembrane region" description="Helical" evidence="2">
    <location>
        <begin position="581"/>
        <end position="601"/>
    </location>
</feature>
<feature type="transmembrane region" description="Helical" evidence="2">
    <location>
        <begin position="242"/>
        <end position="263"/>
    </location>
</feature>
<accession>A0A8J3FLC8</accession>
<feature type="transmembrane region" description="Helical" evidence="2">
    <location>
        <begin position="607"/>
        <end position="628"/>
    </location>
</feature>
<dbReference type="AlphaFoldDB" id="A0A8J3FLC8"/>
<feature type="transmembrane region" description="Helical" evidence="2">
    <location>
        <begin position="120"/>
        <end position="138"/>
    </location>
</feature>
<reference evidence="3" key="2">
    <citation type="submission" date="2020-09" db="EMBL/GenBank/DDBJ databases">
        <authorList>
            <person name="Sun Q."/>
            <person name="Ohkuma M."/>
        </authorList>
    </citation>
    <scope>NUCLEOTIDE SEQUENCE</scope>
    <source>
        <strain evidence="3">JCM 3091</strain>
    </source>
</reference>
<feature type="transmembrane region" description="Helical" evidence="2">
    <location>
        <begin position="542"/>
        <end position="560"/>
    </location>
</feature>
<feature type="transmembrane region" description="Helical" evidence="2">
    <location>
        <begin position="348"/>
        <end position="379"/>
    </location>
</feature>
<feature type="transmembrane region" description="Helical" evidence="2">
    <location>
        <begin position="450"/>
        <end position="469"/>
    </location>
</feature>
<feature type="transmembrane region" description="Helical" evidence="2">
    <location>
        <begin position="158"/>
        <end position="178"/>
    </location>
</feature>
<dbReference type="EMBL" id="BMQC01000019">
    <property type="protein sequence ID" value="GGK40912.1"/>
    <property type="molecule type" value="Genomic_DNA"/>
</dbReference>
<keyword evidence="2" id="KW-0472">Membrane</keyword>
<feature type="region of interest" description="Disordered" evidence="1">
    <location>
        <begin position="1"/>
        <end position="34"/>
    </location>
</feature>
<protein>
    <submittedName>
        <fullName evidence="3">Uncharacterized protein</fullName>
    </submittedName>
</protein>
<sequence length="790" mass="82966">MTSSLAAPGGRTAPAAADPPPAADRPAAGPPGGRRRMPRWLPALAAAAPCLVAAHHYGAGWGPLGAFGAYVMLVLAVPGTLLWRLAHGRARSLAEDLAPGLAVGYVGEVLGYFAGRAVGLPLLHLVLPAGVLAAFAAVRPLRRYWRAAPDAARPPAGWLWTMAGTAGLLVLWACVYFMRSRGATYSLNDADLPFHLALIGELKHHLPPTVPWVSGEPLHYHWFAYADLAATSWSTGIEPETLLLRLYFLPLLAVLPFAVGALARRLTGRWWPGPVAMALTLFAVAPYPYGWGLPATYVSNGLGPVEDGVLLRFGLFASPTQTFAAVLALPLVLLLVDRLRGDGRGWRVGALLAAFVAVLCGAKATYLPIILCGLLLVVGLELVRHRRWHRAALGCVAFVVPGILFAQFVLFGGASQGMVVDPLGGLGRYGLGAATGIGATKFGAVPTTGLALVAVTGVTLLAWLAIWGGTAGLARARRDPATPLLLGIGAAGMGGALALNQYGFSQTWFLAAARPYLALAAAAGLAALLPAAGPALRRVADWLVGAAGAGLLAVYGLRALGPAQAPTVRADGRRRVLLELLWPNAALVGLAVLAALAGWLVARRAGLALALAAALLGGATLPGVLDVFARDARAARAQGFPATDARRVLMPAGAREAGRWLRTHSDPDDLVATNAHCRRPEPCDNLHFWFAGLSERRFLVEGWGYTATVNRIQTETGQSGNLIGYWRPAVLADNDAAFQRPDAATVGRLRGHYGVRWLLVDTRVPRLDEAGLGRHAALRYRAGETAVYAL</sequence>
<evidence type="ECO:0000313" key="3">
    <source>
        <dbReference type="EMBL" id="GGK40912.1"/>
    </source>
</evidence>
<feature type="transmembrane region" description="Helical" evidence="2">
    <location>
        <begin position="391"/>
        <end position="411"/>
    </location>
</feature>
<evidence type="ECO:0000256" key="1">
    <source>
        <dbReference type="SAM" id="MobiDB-lite"/>
    </source>
</evidence>
<evidence type="ECO:0000256" key="2">
    <source>
        <dbReference type="SAM" id="Phobius"/>
    </source>
</evidence>
<feature type="transmembrane region" description="Helical" evidence="2">
    <location>
        <begin position="309"/>
        <end position="336"/>
    </location>
</feature>
<organism evidence="3 4">
    <name type="scientific">Pilimelia terevasa</name>
    <dbReference type="NCBI Taxonomy" id="53372"/>
    <lineage>
        <taxon>Bacteria</taxon>
        <taxon>Bacillati</taxon>
        <taxon>Actinomycetota</taxon>
        <taxon>Actinomycetes</taxon>
        <taxon>Micromonosporales</taxon>
        <taxon>Micromonosporaceae</taxon>
        <taxon>Pilimelia</taxon>
    </lineage>
</organism>
<comment type="caution">
    <text evidence="3">The sequence shown here is derived from an EMBL/GenBank/DDBJ whole genome shotgun (WGS) entry which is preliminary data.</text>
</comment>